<keyword evidence="3" id="KW-1185">Reference proteome</keyword>
<protein>
    <submittedName>
        <fullName evidence="2">Uncharacterized protein</fullName>
    </submittedName>
</protein>
<organism evidence="2 3">
    <name type="scientific">Eleusine coracana subsp. coracana</name>
    <dbReference type="NCBI Taxonomy" id="191504"/>
    <lineage>
        <taxon>Eukaryota</taxon>
        <taxon>Viridiplantae</taxon>
        <taxon>Streptophyta</taxon>
        <taxon>Embryophyta</taxon>
        <taxon>Tracheophyta</taxon>
        <taxon>Spermatophyta</taxon>
        <taxon>Magnoliopsida</taxon>
        <taxon>Liliopsida</taxon>
        <taxon>Poales</taxon>
        <taxon>Poaceae</taxon>
        <taxon>PACMAD clade</taxon>
        <taxon>Chloridoideae</taxon>
        <taxon>Cynodonteae</taxon>
        <taxon>Eleusininae</taxon>
        <taxon>Eleusine</taxon>
    </lineage>
</organism>
<proteinExistence type="predicted"/>
<name>A0AAV5DN42_ELECO</name>
<evidence type="ECO:0000256" key="1">
    <source>
        <dbReference type="SAM" id="MobiDB-lite"/>
    </source>
</evidence>
<dbReference type="EMBL" id="BQKI01000019">
    <property type="protein sequence ID" value="GJN11752.1"/>
    <property type="molecule type" value="Genomic_DNA"/>
</dbReference>
<reference evidence="2" key="2">
    <citation type="submission" date="2021-12" db="EMBL/GenBank/DDBJ databases">
        <title>Resequencing data analysis of finger millet.</title>
        <authorList>
            <person name="Hatakeyama M."/>
            <person name="Aluri S."/>
            <person name="Balachadran M.T."/>
            <person name="Sivarajan S.R."/>
            <person name="Poveda L."/>
            <person name="Shimizu-Inatsugi R."/>
            <person name="Schlapbach R."/>
            <person name="Sreeman S.M."/>
            <person name="Shimizu K.K."/>
        </authorList>
    </citation>
    <scope>NUCLEOTIDE SEQUENCE</scope>
</reference>
<dbReference type="Proteomes" id="UP001054889">
    <property type="component" value="Unassembled WGS sequence"/>
</dbReference>
<dbReference type="AlphaFoldDB" id="A0AAV5DN42"/>
<gene>
    <name evidence="2" type="primary">ga29968</name>
    <name evidence="2" type="ORF">PR202_ga29968</name>
</gene>
<reference evidence="2" key="1">
    <citation type="journal article" date="2018" name="DNA Res.">
        <title>Multiple hybrid de novo genome assembly of finger millet, an orphan allotetraploid crop.</title>
        <authorList>
            <person name="Hatakeyama M."/>
            <person name="Aluri S."/>
            <person name="Balachadran M.T."/>
            <person name="Sivarajan S.R."/>
            <person name="Patrignani A."/>
            <person name="Gruter S."/>
            <person name="Poveda L."/>
            <person name="Shimizu-Inatsugi R."/>
            <person name="Baeten J."/>
            <person name="Francoijs K.J."/>
            <person name="Nataraja K.N."/>
            <person name="Reddy Y.A.N."/>
            <person name="Phadnis S."/>
            <person name="Ravikumar R.L."/>
            <person name="Schlapbach R."/>
            <person name="Sreeman S.M."/>
            <person name="Shimizu K.K."/>
        </authorList>
    </citation>
    <scope>NUCLEOTIDE SEQUENCE</scope>
</reference>
<sequence>MPMASDPWVRRELVREAIGGHGDNEMRRSGGGKKQRSRGGEKEWSGCGQAVRCSRGKAETTRCGAETARP</sequence>
<evidence type="ECO:0000313" key="2">
    <source>
        <dbReference type="EMBL" id="GJN11752.1"/>
    </source>
</evidence>
<evidence type="ECO:0000313" key="3">
    <source>
        <dbReference type="Proteomes" id="UP001054889"/>
    </source>
</evidence>
<accession>A0AAV5DN42</accession>
<comment type="caution">
    <text evidence="2">The sequence shown here is derived from an EMBL/GenBank/DDBJ whole genome shotgun (WGS) entry which is preliminary data.</text>
</comment>
<feature type="region of interest" description="Disordered" evidence="1">
    <location>
        <begin position="16"/>
        <end position="70"/>
    </location>
</feature>